<dbReference type="EMBL" id="CP040882">
    <property type="protein sequence ID" value="QDA55555.1"/>
    <property type="molecule type" value="Genomic_DNA"/>
</dbReference>
<protein>
    <recommendedName>
        <fullName evidence="3">Type II toxin-antitoxin system PemK/MazF family toxin</fullName>
    </recommendedName>
</protein>
<sequence>MTVPIVTEPRKQRPIPPVIVIPGFSDSLRVSAVPVAVKGKKPEILLRLQCARDPLALDMTIPLESFRKLEGFIKSVDEWRQLP</sequence>
<keyword evidence="2" id="KW-1185">Reference proteome</keyword>
<accession>A0ABX5VHD6</accession>
<name>A0ABX5VHD6_9BURK</name>
<evidence type="ECO:0000313" key="1">
    <source>
        <dbReference type="EMBL" id="QDA55555.1"/>
    </source>
</evidence>
<dbReference type="Proteomes" id="UP000308889">
    <property type="component" value="Chromosome"/>
</dbReference>
<dbReference type="RefSeq" id="WP_139688965.1">
    <property type="nucleotide sequence ID" value="NZ_CP040882.1"/>
</dbReference>
<reference evidence="2" key="1">
    <citation type="submission" date="2019-06" db="EMBL/GenBank/DDBJ databases">
        <authorList>
            <person name="Oh B.S."/>
        </authorList>
    </citation>
    <scope>NUCLEOTIDE SEQUENCE [LARGE SCALE GENOMIC DNA]</scope>
    <source>
        <strain evidence="2">KGMB03119</strain>
    </source>
</reference>
<proteinExistence type="predicted"/>
<organism evidence="1 2">
    <name type="scientific">Sutterella faecalis</name>
    <dbReference type="NCBI Taxonomy" id="2584944"/>
    <lineage>
        <taxon>Bacteria</taxon>
        <taxon>Pseudomonadati</taxon>
        <taxon>Pseudomonadota</taxon>
        <taxon>Betaproteobacteria</taxon>
        <taxon>Burkholderiales</taxon>
        <taxon>Sutterellaceae</taxon>
        <taxon>Sutterella</taxon>
    </lineage>
</organism>
<gene>
    <name evidence="1" type="ORF">FG381_11785</name>
</gene>
<evidence type="ECO:0000313" key="2">
    <source>
        <dbReference type="Proteomes" id="UP000308889"/>
    </source>
</evidence>
<evidence type="ECO:0008006" key="3">
    <source>
        <dbReference type="Google" id="ProtNLM"/>
    </source>
</evidence>